<evidence type="ECO:0000256" key="3">
    <source>
        <dbReference type="ARBA" id="ARBA00022691"/>
    </source>
</evidence>
<dbReference type="InterPro" id="IPR016461">
    <property type="entry name" value="COMT-like"/>
</dbReference>
<dbReference type="AlphaFoldDB" id="B8MPS4"/>
<accession>B8MPS4</accession>
<dbReference type="GeneID" id="8098203"/>
<evidence type="ECO:0000259" key="5">
    <source>
        <dbReference type="Pfam" id="PF08100"/>
    </source>
</evidence>
<evidence type="ECO:0000313" key="7">
    <source>
        <dbReference type="Proteomes" id="UP000001745"/>
    </source>
</evidence>
<dbReference type="InterPro" id="IPR029063">
    <property type="entry name" value="SAM-dependent_MTases_sf"/>
</dbReference>
<dbReference type="OMA" id="PLPANWG"/>
<dbReference type="InterPro" id="IPR012967">
    <property type="entry name" value="COMT_dimerisation"/>
</dbReference>
<gene>
    <name evidence="6" type="ORF">TSTA_052540</name>
</gene>
<dbReference type="STRING" id="441959.B8MPS4"/>
<dbReference type="SUPFAM" id="SSF53335">
    <property type="entry name" value="S-adenosyl-L-methionine-dependent methyltransferases"/>
    <property type="match status" value="1"/>
</dbReference>
<dbReference type="eggNOG" id="KOG3178">
    <property type="taxonomic scope" value="Eukaryota"/>
</dbReference>
<dbReference type="GO" id="GO:0046983">
    <property type="term" value="F:protein dimerization activity"/>
    <property type="evidence" value="ECO:0007669"/>
    <property type="project" value="InterPro"/>
</dbReference>
<dbReference type="EMBL" id="EQ962659">
    <property type="protein sequence ID" value="EED12732.1"/>
    <property type="molecule type" value="Genomic_DNA"/>
</dbReference>
<dbReference type="Gene3D" id="1.10.10.10">
    <property type="entry name" value="Winged helix-like DNA-binding domain superfamily/Winged helix DNA-binding domain"/>
    <property type="match status" value="1"/>
</dbReference>
<dbReference type="RefSeq" id="XP_002486843.1">
    <property type="nucleotide sequence ID" value="XM_002486798.1"/>
</dbReference>
<proteinExistence type="predicted"/>
<dbReference type="InterPro" id="IPR036388">
    <property type="entry name" value="WH-like_DNA-bd_sf"/>
</dbReference>
<dbReference type="VEuPathDB" id="FungiDB:TSTA_052540"/>
<dbReference type="InterPro" id="IPR001077">
    <property type="entry name" value="COMT_C"/>
</dbReference>
<keyword evidence="2 6" id="KW-0808">Transferase</keyword>
<dbReference type="GO" id="GO:0032259">
    <property type="term" value="P:methylation"/>
    <property type="evidence" value="ECO:0007669"/>
    <property type="project" value="UniProtKB-KW"/>
</dbReference>
<sequence>MRTIQDAYQMLQLLELTQKSIHQIIGEWATEYSTEPSRASKLGTEKKDSSLPSRELYEARRTLLAVTGKLVELVADPSERLLEVSSSYNEARCLHIAASLRIADIIHAGGEAGASIETLSKQTGVEAAKLGRIMRCLCSNHVFTEIKDNWFANNHISQALVDNEPLRAYIVMFSFDLYTASDSLPRTLMHSDFANSYSVSETSFQKALGISKERWNWLEEEISPTDVQNGGPGKYPGCFGPEYSSAIAQIHSNHTIKRPEHEIFGLAMLGGGKITGVAHLYDFPWSSLGKATVVDVGGGVGGFCLQLSHIYPELNFVVLDRAPVLQQAQNTVWPKENQSALDEGRVKFIPHSFFEENPIKGADVYWLRYILHDWSDDYCVQILEAIKSSMSPKSHILICDQVMNTTAGYDSLVSAPSPLPANYGYYTRYSHQRDIAMMSIINGIERTPAEFKNIIERAGLEMSRIWDCRSQVSLVECTLPRVEETNGVEGH</sequence>
<dbReference type="SUPFAM" id="SSF46785">
    <property type="entry name" value="Winged helix' DNA-binding domain"/>
    <property type="match status" value="1"/>
</dbReference>
<feature type="domain" description="O-methyltransferase dimerisation" evidence="5">
    <location>
        <begin position="84"/>
        <end position="161"/>
    </location>
</feature>
<dbReference type="PhylomeDB" id="B8MPS4"/>
<dbReference type="PANTHER" id="PTHR43712">
    <property type="entry name" value="PUTATIVE (AFU_ORTHOLOGUE AFUA_4G14580)-RELATED"/>
    <property type="match status" value="1"/>
</dbReference>
<dbReference type="InParanoid" id="B8MPS4"/>
<dbReference type="Pfam" id="PF08100">
    <property type="entry name" value="Dimerisation"/>
    <property type="match status" value="1"/>
</dbReference>
<dbReference type="PANTHER" id="PTHR43712:SF2">
    <property type="entry name" value="O-METHYLTRANSFERASE CICE"/>
    <property type="match status" value="1"/>
</dbReference>
<dbReference type="InterPro" id="IPR036390">
    <property type="entry name" value="WH_DNA-bd_sf"/>
</dbReference>
<evidence type="ECO:0000313" key="6">
    <source>
        <dbReference type="EMBL" id="EED12732.1"/>
    </source>
</evidence>
<name>B8MPS4_TALSN</name>
<evidence type="ECO:0000259" key="4">
    <source>
        <dbReference type="Pfam" id="PF00891"/>
    </source>
</evidence>
<dbReference type="HOGENOM" id="CLU_005533_0_1_1"/>
<evidence type="ECO:0000256" key="2">
    <source>
        <dbReference type="ARBA" id="ARBA00022679"/>
    </source>
</evidence>
<keyword evidence="7" id="KW-1185">Reference proteome</keyword>
<feature type="domain" description="O-methyltransferase C-terminal" evidence="4">
    <location>
        <begin position="291"/>
        <end position="460"/>
    </location>
</feature>
<protein>
    <submittedName>
        <fullName evidence="6">O-methyltransferase, putative</fullName>
    </submittedName>
</protein>
<reference evidence="7" key="1">
    <citation type="journal article" date="2015" name="Genome Announc.">
        <title>Genome sequence of the AIDS-associated pathogen Penicillium marneffei (ATCC18224) and its near taxonomic relative Talaromyces stipitatus (ATCC10500).</title>
        <authorList>
            <person name="Nierman W.C."/>
            <person name="Fedorova-Abrams N.D."/>
            <person name="Andrianopoulos A."/>
        </authorList>
    </citation>
    <scope>NUCLEOTIDE SEQUENCE [LARGE SCALE GENOMIC DNA]</scope>
    <source>
        <strain evidence="7">ATCC 10500 / CBS 375.48 / QM 6759 / NRRL 1006</strain>
    </source>
</reference>
<dbReference type="GO" id="GO:0008171">
    <property type="term" value="F:O-methyltransferase activity"/>
    <property type="evidence" value="ECO:0007669"/>
    <property type="project" value="InterPro"/>
</dbReference>
<dbReference type="PROSITE" id="PS51683">
    <property type="entry name" value="SAM_OMT_II"/>
    <property type="match status" value="1"/>
</dbReference>
<keyword evidence="3" id="KW-0949">S-adenosyl-L-methionine</keyword>
<keyword evidence="1 6" id="KW-0489">Methyltransferase</keyword>
<dbReference type="Pfam" id="PF00891">
    <property type="entry name" value="Methyltransf_2"/>
    <property type="match status" value="1"/>
</dbReference>
<organism evidence="6 7">
    <name type="scientific">Talaromyces stipitatus (strain ATCC 10500 / CBS 375.48 / QM 6759 / NRRL 1006)</name>
    <name type="common">Penicillium stipitatum</name>
    <dbReference type="NCBI Taxonomy" id="441959"/>
    <lineage>
        <taxon>Eukaryota</taxon>
        <taxon>Fungi</taxon>
        <taxon>Dikarya</taxon>
        <taxon>Ascomycota</taxon>
        <taxon>Pezizomycotina</taxon>
        <taxon>Eurotiomycetes</taxon>
        <taxon>Eurotiomycetidae</taxon>
        <taxon>Eurotiales</taxon>
        <taxon>Trichocomaceae</taxon>
        <taxon>Talaromyces</taxon>
        <taxon>Talaromyces sect. Talaromyces</taxon>
    </lineage>
</organism>
<dbReference type="Proteomes" id="UP000001745">
    <property type="component" value="Unassembled WGS sequence"/>
</dbReference>
<dbReference type="OrthoDB" id="4219326at2759"/>
<dbReference type="Gene3D" id="3.40.50.150">
    <property type="entry name" value="Vaccinia Virus protein VP39"/>
    <property type="match status" value="1"/>
</dbReference>
<evidence type="ECO:0000256" key="1">
    <source>
        <dbReference type="ARBA" id="ARBA00022603"/>
    </source>
</evidence>